<evidence type="ECO:0000256" key="6">
    <source>
        <dbReference type="ARBA" id="ARBA00022679"/>
    </source>
</evidence>
<evidence type="ECO:0000256" key="4">
    <source>
        <dbReference type="ARBA" id="ARBA00022555"/>
    </source>
</evidence>
<evidence type="ECO:0000313" key="18">
    <source>
        <dbReference type="Proteomes" id="UP000050360"/>
    </source>
</evidence>
<dbReference type="Gene3D" id="3.40.50.150">
    <property type="entry name" value="Vaccinia Virus protein VP39"/>
    <property type="match status" value="1"/>
</dbReference>
<dbReference type="EC" id="2.1.1.213" evidence="13"/>
<name>A0A0P8AJT7_9EURY</name>
<dbReference type="GO" id="GO:0160101">
    <property type="term" value="F:tRNA (guanine(10)-N2)-dimethyltransferase activity"/>
    <property type="evidence" value="ECO:0007669"/>
    <property type="project" value="UniProtKB-EC"/>
</dbReference>
<comment type="catalytic activity">
    <reaction evidence="10">
        <text>guanosine(10) in tRNA + 2 S-adenosyl-L-methionine = N(2)-dimethylguanosine(10) in tRNA + 2 S-adenosyl-L-homocysteine + 2 H(+)</text>
        <dbReference type="Rhea" id="RHEA:43124"/>
        <dbReference type="Rhea" id="RHEA-COMP:10355"/>
        <dbReference type="Rhea" id="RHEA-COMP:10358"/>
        <dbReference type="ChEBI" id="CHEBI:15378"/>
        <dbReference type="ChEBI" id="CHEBI:57856"/>
        <dbReference type="ChEBI" id="CHEBI:59789"/>
        <dbReference type="ChEBI" id="CHEBI:74269"/>
        <dbReference type="ChEBI" id="CHEBI:74513"/>
        <dbReference type="EC" id="2.1.1.213"/>
    </reaction>
</comment>
<dbReference type="SUPFAM" id="SSF53335">
    <property type="entry name" value="S-adenosyl-L-methionine-dependent methyltransferases"/>
    <property type="match status" value="1"/>
</dbReference>
<evidence type="ECO:0000256" key="3">
    <source>
        <dbReference type="ARBA" id="ARBA00022490"/>
    </source>
</evidence>
<dbReference type="InterPro" id="IPR004114">
    <property type="entry name" value="THUMP_dom"/>
</dbReference>
<dbReference type="EMBL" id="LKCM01000035">
    <property type="protein sequence ID" value="KPQ44990.1"/>
    <property type="molecule type" value="Genomic_DNA"/>
</dbReference>
<keyword evidence="7" id="KW-0949">S-adenosyl-L-methionine</keyword>
<dbReference type="SUPFAM" id="SSF143437">
    <property type="entry name" value="THUMP domain-like"/>
    <property type="match status" value="1"/>
</dbReference>
<accession>A0A0P8AJT7</accession>
<keyword evidence="6 17" id="KW-0808">Transferase</keyword>
<dbReference type="FunFam" id="3.40.50.150:FF:000251">
    <property type="entry name" value="Putative RNA methylase"/>
    <property type="match status" value="1"/>
</dbReference>
<dbReference type="PROSITE" id="PS00092">
    <property type="entry name" value="N6_MTASE"/>
    <property type="match status" value="1"/>
</dbReference>
<dbReference type="Proteomes" id="UP000050360">
    <property type="component" value="Unassembled WGS sequence"/>
</dbReference>
<keyword evidence="5 17" id="KW-0489">Methyltransferase</keyword>
<dbReference type="Gene3D" id="3.30.2130.30">
    <property type="match status" value="1"/>
</dbReference>
<evidence type="ECO:0000256" key="10">
    <source>
        <dbReference type="ARBA" id="ARBA00051883"/>
    </source>
</evidence>
<evidence type="ECO:0000256" key="13">
    <source>
        <dbReference type="ARBA" id="ARBA00066936"/>
    </source>
</evidence>
<dbReference type="GO" id="GO:0005737">
    <property type="term" value="C:cytoplasm"/>
    <property type="evidence" value="ECO:0007669"/>
    <property type="project" value="UniProtKB-SubCell"/>
</dbReference>
<reference evidence="17 18" key="1">
    <citation type="submission" date="2015-09" db="EMBL/GenBank/DDBJ databases">
        <title>A metagenomics-based metabolic model of nitrate-dependent anaerobic oxidation of methane by Methanoperedens-like archaea.</title>
        <authorList>
            <person name="Arshad A."/>
            <person name="Speth D.R."/>
            <person name="De Graaf R.M."/>
            <person name="Op Den Camp H.J."/>
            <person name="Jetten M.S."/>
            <person name="Welte C.U."/>
        </authorList>
    </citation>
    <scope>NUCLEOTIDE SEQUENCE [LARGE SCALE GENOMIC DNA]</scope>
</reference>
<feature type="domain" description="THUMP" evidence="16">
    <location>
        <begin position="49"/>
        <end position="151"/>
    </location>
</feature>
<evidence type="ECO:0000256" key="5">
    <source>
        <dbReference type="ARBA" id="ARBA00022603"/>
    </source>
</evidence>
<dbReference type="SMART" id="SM00981">
    <property type="entry name" value="THUMP"/>
    <property type="match status" value="1"/>
</dbReference>
<keyword evidence="4" id="KW-0820">tRNA-binding</keyword>
<evidence type="ECO:0000256" key="7">
    <source>
        <dbReference type="ARBA" id="ARBA00022691"/>
    </source>
</evidence>
<keyword evidence="3" id="KW-0963">Cytoplasm</keyword>
<evidence type="ECO:0000256" key="11">
    <source>
        <dbReference type="ARBA" id="ARBA00054380"/>
    </source>
</evidence>
<gene>
    <name evidence="17" type="ORF">MPEBLZ_00415</name>
</gene>
<dbReference type="InterPro" id="IPR000241">
    <property type="entry name" value="RlmKL-like_Mtase"/>
</dbReference>
<comment type="subunit">
    <text evidence="2">Monomer.</text>
</comment>
<dbReference type="PANTHER" id="PTHR14911:SF21">
    <property type="entry name" value="N2-METHYLGUANOSINE TRNA METHYLTRANSFERASE"/>
    <property type="match status" value="1"/>
</dbReference>
<dbReference type="PROSITE" id="PS51165">
    <property type="entry name" value="THUMP"/>
    <property type="match status" value="1"/>
</dbReference>
<dbReference type="GO" id="GO:0030488">
    <property type="term" value="P:tRNA methylation"/>
    <property type="evidence" value="ECO:0007669"/>
    <property type="project" value="TreeGrafter"/>
</dbReference>
<evidence type="ECO:0000256" key="14">
    <source>
        <dbReference type="ARBA" id="ARBA00082665"/>
    </source>
</evidence>
<evidence type="ECO:0000256" key="1">
    <source>
        <dbReference type="ARBA" id="ARBA00004496"/>
    </source>
</evidence>
<comment type="subcellular location">
    <subcellularLocation>
        <location evidence="1">Cytoplasm</location>
    </subcellularLocation>
</comment>
<evidence type="ECO:0000256" key="2">
    <source>
        <dbReference type="ARBA" id="ARBA00011245"/>
    </source>
</evidence>
<dbReference type="CDD" id="cd02440">
    <property type="entry name" value="AdoMet_MTases"/>
    <property type="match status" value="1"/>
</dbReference>
<keyword evidence="8" id="KW-0819">tRNA processing</keyword>
<organism evidence="17 18">
    <name type="scientific">Candidatus Methanoperedens nitratireducens</name>
    <dbReference type="NCBI Taxonomy" id="1392998"/>
    <lineage>
        <taxon>Archaea</taxon>
        <taxon>Methanobacteriati</taxon>
        <taxon>Methanobacteriota</taxon>
        <taxon>Stenosarchaea group</taxon>
        <taxon>Methanomicrobia</taxon>
        <taxon>Methanosarcinales</taxon>
        <taxon>ANME-2 cluster</taxon>
        <taxon>Candidatus Methanoperedentaceae</taxon>
        <taxon>Candidatus Methanoperedens</taxon>
    </lineage>
</organism>
<evidence type="ECO:0000256" key="8">
    <source>
        <dbReference type="ARBA" id="ARBA00022694"/>
    </source>
</evidence>
<dbReference type="Pfam" id="PF01170">
    <property type="entry name" value="UPF0020"/>
    <property type="match status" value="1"/>
</dbReference>
<dbReference type="Pfam" id="PF02926">
    <property type="entry name" value="THUMP"/>
    <property type="match status" value="1"/>
</dbReference>
<dbReference type="InterPro" id="IPR029063">
    <property type="entry name" value="SAM-dependent_MTases_sf"/>
</dbReference>
<dbReference type="PRINTS" id="PR00507">
    <property type="entry name" value="N12N6MTFRASE"/>
</dbReference>
<dbReference type="InterPro" id="IPR002052">
    <property type="entry name" value="DNA_methylase_N6_adenine_CS"/>
</dbReference>
<comment type="function">
    <text evidence="11">Catalyzes the adenosylmethionine-dependent methylation of the exocyclic amino group (N(2)) of guanosine at position 10 of various tRNAs. Acts via a two-step process that leads to the formation of either N(2)-monomethyl (m(2)G) or N(2)-dimethylguanosine (m(2)(2)G).</text>
</comment>
<evidence type="ECO:0000259" key="16">
    <source>
        <dbReference type="PROSITE" id="PS51165"/>
    </source>
</evidence>
<sequence length="338" mass="37971">MLIAFELSGEHNTIPGSEVFSCLRSLNADFQVCHSLDGCLVIDLKTRTGEMVENISKRLAMTHHITKVLGIGGPSEQEIVNLVEKNMPEFEGTYSIRVKRVREHSTINTESMERQIGGIFYKKGKRANLKNPQIQFRVVLTEDKSIFASLICSIDRSIFEARKPHFKPFFYPGVLMPRVARALVNISMPQETLLDPFCGTGGILVEAGFIGIKVIGGDMQRKILLGAKMNLDHYNADYSLMYEDACRLALRDESVDAVVTDPPYGRSAAIKAESLEYMLAISMKEIYRVLKSGKRLVFISERPIEAIALDAGFDVVEIHLQRVHKSLTRRILVLEKPI</sequence>
<comment type="similarity">
    <text evidence="12">Belongs to the methyltransferase superfamily. Trm-G10 family.</text>
</comment>
<dbReference type="CDD" id="cd11715">
    <property type="entry name" value="THUMP_AdoMetMT"/>
    <property type="match status" value="1"/>
</dbReference>
<evidence type="ECO:0000256" key="9">
    <source>
        <dbReference type="ARBA" id="ARBA00022884"/>
    </source>
</evidence>
<comment type="caution">
    <text evidence="17">The sequence shown here is derived from an EMBL/GenBank/DDBJ whole genome shotgun (WGS) entry which is preliminary data.</text>
</comment>
<evidence type="ECO:0000256" key="15">
    <source>
        <dbReference type="PROSITE-ProRule" id="PRU00529"/>
    </source>
</evidence>
<dbReference type="AlphaFoldDB" id="A0A0P8AJT7"/>
<evidence type="ECO:0000256" key="12">
    <source>
        <dbReference type="ARBA" id="ARBA00061338"/>
    </source>
</evidence>
<dbReference type="GO" id="GO:0000049">
    <property type="term" value="F:tRNA binding"/>
    <property type="evidence" value="ECO:0007669"/>
    <property type="project" value="UniProtKB-KW"/>
</dbReference>
<dbReference type="PATRIC" id="fig|1719120.3.peg.449"/>
<dbReference type="PANTHER" id="PTHR14911">
    <property type="entry name" value="THUMP DOMAIN-CONTAINING"/>
    <property type="match status" value="1"/>
</dbReference>
<keyword evidence="9 15" id="KW-0694">RNA-binding</keyword>
<evidence type="ECO:0000313" key="17">
    <source>
        <dbReference type="EMBL" id="KPQ44990.1"/>
    </source>
</evidence>
<proteinExistence type="inferred from homology"/>
<protein>
    <recommendedName>
        <fullName evidence="13">tRNA (guanine(10)-N(2))-dimethyltransferase</fullName>
        <ecNumber evidence="13">2.1.1.213</ecNumber>
    </recommendedName>
    <alternativeName>
        <fullName evidence="14">tRNA:G10 dimethyltransferase</fullName>
    </alternativeName>
</protein>